<organism evidence="2 3">
    <name type="scientific">Monodon monoceros</name>
    <name type="common">Narwhal</name>
    <name type="synonym">Ceratodon monodon</name>
    <dbReference type="NCBI Taxonomy" id="40151"/>
    <lineage>
        <taxon>Eukaryota</taxon>
        <taxon>Metazoa</taxon>
        <taxon>Chordata</taxon>
        <taxon>Craniata</taxon>
        <taxon>Vertebrata</taxon>
        <taxon>Euteleostomi</taxon>
        <taxon>Mammalia</taxon>
        <taxon>Eutheria</taxon>
        <taxon>Laurasiatheria</taxon>
        <taxon>Artiodactyla</taxon>
        <taxon>Whippomorpha</taxon>
        <taxon>Cetacea</taxon>
        <taxon>Odontoceti</taxon>
        <taxon>Monodontidae</taxon>
        <taxon>Monodon</taxon>
    </lineage>
</organism>
<feature type="non-terminal residue" evidence="2">
    <location>
        <position position="124"/>
    </location>
</feature>
<gene>
    <name evidence="2" type="ORF">EI555_016274</name>
</gene>
<dbReference type="AlphaFoldDB" id="A0A4U1F688"/>
<accession>A0A4U1F688</accession>
<proteinExistence type="predicted"/>
<protein>
    <submittedName>
        <fullName evidence="2">Uncharacterized protein</fullName>
    </submittedName>
</protein>
<evidence type="ECO:0000313" key="2">
    <source>
        <dbReference type="EMBL" id="TKC44952.1"/>
    </source>
</evidence>
<feature type="compositionally biased region" description="Gly residues" evidence="1">
    <location>
        <begin position="50"/>
        <end position="62"/>
    </location>
</feature>
<sequence>GRRVATPRPGPGKKVSKRRCSALIGRGRRGPVARQPMGGAGRGRGRGRGGGRAGGRGGGGWRPGAQRPQPLQSPSRFLTAGAGHHETRRVIFSPVFTMEDSGKTFSSEEEEANYWKNLAMTYKQ</sequence>
<evidence type="ECO:0000313" key="3">
    <source>
        <dbReference type="Proteomes" id="UP000308365"/>
    </source>
</evidence>
<reference evidence="3" key="1">
    <citation type="journal article" date="2019" name="IScience">
        <title>Narwhal Genome Reveals Long-Term Low Genetic Diversity despite Current Large Abundance Size.</title>
        <authorList>
            <person name="Westbury M.V."/>
            <person name="Petersen B."/>
            <person name="Garde E."/>
            <person name="Heide-Jorgensen M.P."/>
            <person name="Lorenzen E.D."/>
        </authorList>
    </citation>
    <scope>NUCLEOTIDE SEQUENCE [LARGE SCALE GENOMIC DNA]</scope>
</reference>
<dbReference type="Proteomes" id="UP000308365">
    <property type="component" value="Unassembled WGS sequence"/>
</dbReference>
<evidence type="ECO:0000256" key="1">
    <source>
        <dbReference type="SAM" id="MobiDB-lite"/>
    </source>
</evidence>
<comment type="caution">
    <text evidence="2">The sequence shown here is derived from an EMBL/GenBank/DDBJ whole genome shotgun (WGS) entry which is preliminary data.</text>
</comment>
<name>A0A4U1F688_MONMO</name>
<dbReference type="EMBL" id="RWIC01000357">
    <property type="protein sequence ID" value="TKC44952.1"/>
    <property type="molecule type" value="Genomic_DNA"/>
</dbReference>
<feature type="compositionally biased region" description="Basic residues" evidence="1">
    <location>
        <begin position="14"/>
        <end position="31"/>
    </location>
</feature>
<feature type="non-terminal residue" evidence="2">
    <location>
        <position position="1"/>
    </location>
</feature>
<feature type="region of interest" description="Disordered" evidence="1">
    <location>
        <begin position="1"/>
        <end position="86"/>
    </location>
</feature>